<dbReference type="PANTHER" id="PTHR43877">
    <property type="entry name" value="AMINOALKYLPHOSPHONATE N-ACETYLTRANSFERASE-RELATED-RELATED"/>
    <property type="match status" value="1"/>
</dbReference>
<keyword evidence="5" id="KW-1185">Reference proteome</keyword>
<dbReference type="RefSeq" id="WP_169506458.1">
    <property type="nucleotide sequence ID" value="NZ_JABBPN010000021.1"/>
</dbReference>
<keyword evidence="2" id="KW-0012">Acyltransferase</keyword>
<dbReference type="Pfam" id="PF00583">
    <property type="entry name" value="Acetyltransf_1"/>
    <property type="match status" value="1"/>
</dbReference>
<protein>
    <submittedName>
        <fullName evidence="4">GNAT family N-acetyltransferase</fullName>
    </submittedName>
</protein>
<dbReference type="CDD" id="cd04301">
    <property type="entry name" value="NAT_SF"/>
    <property type="match status" value="1"/>
</dbReference>
<feature type="domain" description="N-acetyltransferase" evidence="3">
    <location>
        <begin position="5"/>
        <end position="152"/>
    </location>
</feature>
<dbReference type="PROSITE" id="PS51186">
    <property type="entry name" value="GNAT"/>
    <property type="match status" value="1"/>
</dbReference>
<gene>
    <name evidence="4" type="ORF">HII30_18120</name>
</gene>
<dbReference type="InterPro" id="IPR016181">
    <property type="entry name" value="Acyl_CoA_acyltransferase"/>
</dbReference>
<comment type="caution">
    <text evidence="4">The sequence shown here is derived from an EMBL/GenBank/DDBJ whole genome shotgun (WGS) entry which is preliminary data.</text>
</comment>
<reference evidence="4 5" key="1">
    <citation type="submission" date="2020-04" db="EMBL/GenBank/DDBJ databases">
        <title>Paenibacillus algicola sp. nov., a novel marine bacterium producing alginate lyase.</title>
        <authorList>
            <person name="Huang H."/>
        </authorList>
    </citation>
    <scope>NUCLEOTIDE SEQUENCE [LARGE SCALE GENOMIC DNA]</scope>
    <source>
        <strain evidence="4 5">L7-75</strain>
    </source>
</reference>
<name>A0A848MCA0_PAELE</name>
<evidence type="ECO:0000256" key="1">
    <source>
        <dbReference type="ARBA" id="ARBA00022679"/>
    </source>
</evidence>
<dbReference type="InterPro" id="IPR000182">
    <property type="entry name" value="GNAT_dom"/>
</dbReference>
<dbReference type="InterPro" id="IPR050832">
    <property type="entry name" value="Bact_Acetyltransf"/>
</dbReference>
<proteinExistence type="predicted"/>
<dbReference type="Gene3D" id="3.40.630.30">
    <property type="match status" value="1"/>
</dbReference>
<dbReference type="PANTHER" id="PTHR43877:SF2">
    <property type="entry name" value="AMINOALKYLPHOSPHONATE N-ACETYLTRANSFERASE-RELATED"/>
    <property type="match status" value="1"/>
</dbReference>
<organism evidence="4 5">
    <name type="scientific">Paenibacillus lemnae</name>
    <dbReference type="NCBI Taxonomy" id="1330551"/>
    <lineage>
        <taxon>Bacteria</taxon>
        <taxon>Bacillati</taxon>
        <taxon>Bacillota</taxon>
        <taxon>Bacilli</taxon>
        <taxon>Bacillales</taxon>
        <taxon>Paenibacillaceae</taxon>
        <taxon>Paenibacillus</taxon>
    </lineage>
</organism>
<dbReference type="AlphaFoldDB" id="A0A848MCA0"/>
<dbReference type="GO" id="GO:0016747">
    <property type="term" value="F:acyltransferase activity, transferring groups other than amino-acyl groups"/>
    <property type="evidence" value="ECO:0007669"/>
    <property type="project" value="InterPro"/>
</dbReference>
<evidence type="ECO:0000259" key="3">
    <source>
        <dbReference type="PROSITE" id="PS51186"/>
    </source>
</evidence>
<sequence length="152" mass="17574">MKNYIHAIQATRDDLNHVAELFNQYRLFYGQESTPADVLPFIQERMVNRDSVIFIAKESSSNRCVGFTQLYPSFSSISMQRTWILNDLYVEEDFRGAGVGRLLIDKAKEHAEQTQSKGLNLATAADNLRAQSLYEHYGFIKDEHFFHYSLNV</sequence>
<keyword evidence="1 4" id="KW-0808">Transferase</keyword>
<accession>A0A848MCA0</accession>
<evidence type="ECO:0000256" key="2">
    <source>
        <dbReference type="ARBA" id="ARBA00023315"/>
    </source>
</evidence>
<evidence type="ECO:0000313" key="4">
    <source>
        <dbReference type="EMBL" id="NMO97683.1"/>
    </source>
</evidence>
<evidence type="ECO:0000313" key="5">
    <source>
        <dbReference type="Proteomes" id="UP000565468"/>
    </source>
</evidence>
<dbReference type="SUPFAM" id="SSF55729">
    <property type="entry name" value="Acyl-CoA N-acyltransferases (Nat)"/>
    <property type="match status" value="1"/>
</dbReference>
<dbReference type="Proteomes" id="UP000565468">
    <property type="component" value="Unassembled WGS sequence"/>
</dbReference>
<dbReference type="EMBL" id="JABBPN010000021">
    <property type="protein sequence ID" value="NMO97683.1"/>
    <property type="molecule type" value="Genomic_DNA"/>
</dbReference>